<keyword evidence="2" id="KW-0245">EGF-like domain</keyword>
<evidence type="ECO:0000256" key="4">
    <source>
        <dbReference type="SAM" id="SignalP"/>
    </source>
</evidence>
<proteinExistence type="predicted"/>
<feature type="region of interest" description="Disordered" evidence="3">
    <location>
        <begin position="186"/>
        <end position="221"/>
    </location>
</feature>
<dbReference type="SMART" id="SM00179">
    <property type="entry name" value="EGF_CA"/>
    <property type="match status" value="1"/>
</dbReference>
<dbReference type="PROSITE" id="PS00010">
    <property type="entry name" value="ASX_HYDROXYL"/>
    <property type="match status" value="1"/>
</dbReference>
<feature type="compositionally biased region" description="Polar residues" evidence="3">
    <location>
        <begin position="190"/>
        <end position="201"/>
    </location>
</feature>
<evidence type="ECO:0000259" key="5">
    <source>
        <dbReference type="PROSITE" id="PS50026"/>
    </source>
</evidence>
<comment type="caution">
    <text evidence="2">Lacks conserved residue(s) required for the propagation of feature annotation.</text>
</comment>
<protein>
    <recommendedName>
        <fullName evidence="5">EGF-like domain-containing protein</fullName>
    </recommendedName>
</protein>
<dbReference type="PROSITE" id="PS50092">
    <property type="entry name" value="TSP1"/>
    <property type="match status" value="1"/>
</dbReference>
<evidence type="ECO:0000256" key="1">
    <source>
        <dbReference type="ARBA" id="ARBA00023157"/>
    </source>
</evidence>
<dbReference type="Gene3D" id="2.20.100.10">
    <property type="entry name" value="Thrombospondin type-1 (TSP1) repeat"/>
    <property type="match status" value="1"/>
</dbReference>
<accession>A0A8S3V312</accession>
<feature type="chain" id="PRO_5035785242" description="EGF-like domain-containing protein" evidence="4">
    <location>
        <begin position="26"/>
        <end position="221"/>
    </location>
</feature>
<gene>
    <name evidence="6" type="ORF">MEDL_59961</name>
</gene>
<dbReference type="PROSITE" id="PS00022">
    <property type="entry name" value="EGF_1"/>
    <property type="match status" value="1"/>
</dbReference>
<comment type="caution">
    <text evidence="6">The sequence shown here is derived from an EMBL/GenBank/DDBJ whole genome shotgun (WGS) entry which is preliminary data.</text>
</comment>
<dbReference type="InterPro" id="IPR001881">
    <property type="entry name" value="EGF-like_Ca-bd_dom"/>
</dbReference>
<dbReference type="Proteomes" id="UP000683360">
    <property type="component" value="Unassembled WGS sequence"/>
</dbReference>
<feature type="compositionally biased region" description="Basic and acidic residues" evidence="3">
    <location>
        <begin position="212"/>
        <end position="221"/>
    </location>
</feature>
<dbReference type="InterPro" id="IPR036383">
    <property type="entry name" value="TSP1_rpt_sf"/>
</dbReference>
<evidence type="ECO:0000313" key="7">
    <source>
        <dbReference type="Proteomes" id="UP000683360"/>
    </source>
</evidence>
<dbReference type="Gene3D" id="2.10.25.10">
    <property type="entry name" value="Laminin"/>
    <property type="match status" value="1"/>
</dbReference>
<feature type="signal peptide" evidence="4">
    <location>
        <begin position="1"/>
        <end position="25"/>
    </location>
</feature>
<keyword evidence="7" id="KW-1185">Reference proteome</keyword>
<dbReference type="SUPFAM" id="SSF82895">
    <property type="entry name" value="TSP-1 type 1 repeat"/>
    <property type="match status" value="1"/>
</dbReference>
<dbReference type="AlphaFoldDB" id="A0A8S3V312"/>
<dbReference type="OrthoDB" id="8962045at2759"/>
<keyword evidence="1 2" id="KW-1015">Disulfide bond</keyword>
<keyword evidence="4" id="KW-0732">Signal</keyword>
<dbReference type="SMART" id="SM00209">
    <property type="entry name" value="TSP1"/>
    <property type="match status" value="1"/>
</dbReference>
<dbReference type="EMBL" id="CAJPWZ010002922">
    <property type="protein sequence ID" value="CAG2248132.1"/>
    <property type="molecule type" value="Genomic_DNA"/>
</dbReference>
<dbReference type="InterPro" id="IPR000152">
    <property type="entry name" value="EGF-type_Asp/Asn_hydroxyl_site"/>
</dbReference>
<dbReference type="Pfam" id="PF00090">
    <property type="entry name" value="TSP_1"/>
    <property type="match status" value="1"/>
</dbReference>
<evidence type="ECO:0000313" key="6">
    <source>
        <dbReference type="EMBL" id="CAG2248132.1"/>
    </source>
</evidence>
<sequence length="221" mass="24844">MDGFRVVTLYLSLCAFLNILGISNAVCDILDWNNWSQCDATCGGGSRFRKKNINCNTNWIPFTLENCLKKCNITDKEWKTNGVEHELCKPNCHNGTYDYIKQRCTCSIEFSGNCCEKDNDGCKDNMCLYGHCIDRENDFYCECHAFFEGKRCSENMSDCDDGGVYCGDEDSSDDDVVCCCPGSIRKKKATTGSTHGNTNAEPRQKKKKVKKPKPDNEGGLF</sequence>
<feature type="domain" description="EGF-like" evidence="5">
    <location>
        <begin position="118"/>
        <end position="153"/>
    </location>
</feature>
<dbReference type="InterPro" id="IPR000742">
    <property type="entry name" value="EGF"/>
</dbReference>
<reference evidence="6" key="1">
    <citation type="submission" date="2021-03" db="EMBL/GenBank/DDBJ databases">
        <authorList>
            <person name="Bekaert M."/>
        </authorList>
    </citation>
    <scope>NUCLEOTIDE SEQUENCE</scope>
</reference>
<dbReference type="PROSITE" id="PS50026">
    <property type="entry name" value="EGF_3"/>
    <property type="match status" value="1"/>
</dbReference>
<name>A0A8S3V312_MYTED</name>
<dbReference type="InterPro" id="IPR000884">
    <property type="entry name" value="TSP1_rpt"/>
</dbReference>
<evidence type="ECO:0000256" key="2">
    <source>
        <dbReference type="PROSITE-ProRule" id="PRU00076"/>
    </source>
</evidence>
<organism evidence="6 7">
    <name type="scientific">Mytilus edulis</name>
    <name type="common">Blue mussel</name>
    <dbReference type="NCBI Taxonomy" id="6550"/>
    <lineage>
        <taxon>Eukaryota</taxon>
        <taxon>Metazoa</taxon>
        <taxon>Spiralia</taxon>
        <taxon>Lophotrochozoa</taxon>
        <taxon>Mollusca</taxon>
        <taxon>Bivalvia</taxon>
        <taxon>Autobranchia</taxon>
        <taxon>Pteriomorphia</taxon>
        <taxon>Mytilida</taxon>
        <taxon>Mytiloidea</taxon>
        <taxon>Mytilidae</taxon>
        <taxon>Mytilinae</taxon>
        <taxon>Mytilus</taxon>
    </lineage>
</organism>
<dbReference type="SUPFAM" id="SSF57196">
    <property type="entry name" value="EGF/Laminin"/>
    <property type="match status" value="1"/>
</dbReference>
<feature type="disulfide bond" evidence="2">
    <location>
        <begin position="122"/>
        <end position="132"/>
    </location>
</feature>
<feature type="disulfide bond" evidence="2">
    <location>
        <begin position="143"/>
        <end position="152"/>
    </location>
</feature>
<evidence type="ECO:0000256" key="3">
    <source>
        <dbReference type="SAM" id="MobiDB-lite"/>
    </source>
</evidence>
<dbReference type="GO" id="GO:0005509">
    <property type="term" value="F:calcium ion binding"/>
    <property type="evidence" value="ECO:0007669"/>
    <property type="project" value="InterPro"/>
</dbReference>